<evidence type="ECO:0000313" key="3">
    <source>
        <dbReference type="Proteomes" id="UP000045285"/>
    </source>
</evidence>
<feature type="domain" description="DUF6894" evidence="1">
    <location>
        <begin position="15"/>
        <end position="76"/>
    </location>
</feature>
<organism evidence="2 3">
    <name type="scientific">Mesorhizobium plurifarium</name>
    <dbReference type="NCBI Taxonomy" id="69974"/>
    <lineage>
        <taxon>Bacteria</taxon>
        <taxon>Pseudomonadati</taxon>
        <taxon>Pseudomonadota</taxon>
        <taxon>Alphaproteobacteria</taxon>
        <taxon>Hyphomicrobiales</taxon>
        <taxon>Phyllobacteriaceae</taxon>
        <taxon>Mesorhizobium</taxon>
    </lineage>
</organism>
<dbReference type="Proteomes" id="UP000045285">
    <property type="component" value="Unassembled WGS sequence"/>
</dbReference>
<dbReference type="Pfam" id="PF21834">
    <property type="entry name" value="DUF6894"/>
    <property type="match status" value="1"/>
</dbReference>
<dbReference type="AlphaFoldDB" id="A0A090E2P1"/>
<keyword evidence="3" id="KW-1185">Reference proteome</keyword>
<dbReference type="InterPro" id="IPR054189">
    <property type="entry name" value="DUF6894"/>
</dbReference>
<evidence type="ECO:0000259" key="1">
    <source>
        <dbReference type="Pfam" id="PF21834"/>
    </source>
</evidence>
<evidence type="ECO:0000313" key="2">
    <source>
        <dbReference type="EMBL" id="CDX21325.1"/>
    </source>
</evidence>
<dbReference type="EMBL" id="CCMZ01000029">
    <property type="protein sequence ID" value="CDX21325.1"/>
    <property type="molecule type" value="Genomic_DNA"/>
</dbReference>
<protein>
    <recommendedName>
        <fullName evidence="1">DUF6894 domain-containing protein</fullName>
    </recommendedName>
</protein>
<proteinExistence type="predicted"/>
<reference evidence="3" key="1">
    <citation type="submission" date="2014-08" db="EMBL/GenBank/DDBJ databases">
        <authorList>
            <person name="Moulin L."/>
        </authorList>
    </citation>
    <scope>NUCLEOTIDE SEQUENCE [LARGE SCALE GENOMIC DNA]</scope>
</reference>
<gene>
    <name evidence="2" type="ORF">MPL3356_350059</name>
</gene>
<name>A0A090E2P1_MESPL</name>
<sequence length="80" mass="8974">MLLDVFRRSALTAPRFFFDLSYGGDTYHDAQGMNLRDVALAKQMADNMARKLALEPKTQDVTCTVRDVTGKQVLQISKHG</sequence>
<accession>A0A090E2P1</accession>